<proteinExistence type="predicted"/>
<accession>A0ABP0M615</accession>
<gene>
    <name evidence="1" type="ORF">CCMP2556_LOCUS24141</name>
    <name evidence="2" type="ORF">CCMP2556_LOCUS24146</name>
</gene>
<dbReference type="EMBL" id="CAXAMN010015714">
    <property type="protein sequence ID" value="CAK9046481.1"/>
    <property type="molecule type" value="Genomic_DNA"/>
</dbReference>
<reference evidence="2 3" key="1">
    <citation type="submission" date="2024-02" db="EMBL/GenBank/DDBJ databases">
        <authorList>
            <person name="Chen Y."/>
            <person name="Shah S."/>
            <person name="Dougan E. K."/>
            <person name="Thang M."/>
            <person name="Chan C."/>
        </authorList>
    </citation>
    <scope>NUCLEOTIDE SEQUENCE [LARGE SCALE GENOMIC DNA]</scope>
</reference>
<dbReference type="EMBL" id="CAXAMN010015725">
    <property type="protein sequence ID" value="CAK9046491.1"/>
    <property type="molecule type" value="Genomic_DNA"/>
</dbReference>
<sequence length="158" mass="17402">MIQDEATQVEGMFEAAALKPLVGTSVWDPVTKHIMCFCSDDMGPGPEAHATGPEAEVQSSTSSVCRRNRCFADGRKSGDRSDAEVGGTDRKWVAPIAGEWSSWKWKDLLNWRRSPLNKDLLNHDALGRPCEDHEILNSTTVLGDLRSSTNDLIMTGRT</sequence>
<dbReference type="Proteomes" id="UP001642484">
    <property type="component" value="Unassembled WGS sequence"/>
</dbReference>
<evidence type="ECO:0000313" key="2">
    <source>
        <dbReference type="EMBL" id="CAK9046491.1"/>
    </source>
</evidence>
<keyword evidence="3" id="KW-1185">Reference proteome</keyword>
<protein>
    <submittedName>
        <fullName evidence="2">Uncharacterized protein</fullName>
    </submittedName>
</protein>
<comment type="caution">
    <text evidence="2">The sequence shown here is derived from an EMBL/GenBank/DDBJ whole genome shotgun (WGS) entry which is preliminary data.</text>
</comment>
<name>A0ABP0M615_9DINO</name>
<evidence type="ECO:0000313" key="1">
    <source>
        <dbReference type="EMBL" id="CAK9046481.1"/>
    </source>
</evidence>
<organism evidence="2 3">
    <name type="scientific">Durusdinium trenchii</name>
    <dbReference type="NCBI Taxonomy" id="1381693"/>
    <lineage>
        <taxon>Eukaryota</taxon>
        <taxon>Sar</taxon>
        <taxon>Alveolata</taxon>
        <taxon>Dinophyceae</taxon>
        <taxon>Suessiales</taxon>
        <taxon>Symbiodiniaceae</taxon>
        <taxon>Durusdinium</taxon>
    </lineage>
</organism>
<evidence type="ECO:0000313" key="3">
    <source>
        <dbReference type="Proteomes" id="UP001642484"/>
    </source>
</evidence>